<accession>A0A3N4J877</accession>
<keyword evidence="3" id="KW-1185">Reference proteome</keyword>
<dbReference type="AlphaFoldDB" id="A0A3N4J877"/>
<reference evidence="2 3" key="1">
    <citation type="journal article" date="2018" name="Nat. Ecol. Evol.">
        <title>Pezizomycetes genomes reveal the molecular basis of ectomycorrhizal truffle lifestyle.</title>
        <authorList>
            <person name="Murat C."/>
            <person name="Payen T."/>
            <person name="Noel B."/>
            <person name="Kuo A."/>
            <person name="Morin E."/>
            <person name="Chen J."/>
            <person name="Kohler A."/>
            <person name="Krizsan K."/>
            <person name="Balestrini R."/>
            <person name="Da Silva C."/>
            <person name="Montanini B."/>
            <person name="Hainaut M."/>
            <person name="Levati E."/>
            <person name="Barry K.W."/>
            <person name="Belfiori B."/>
            <person name="Cichocki N."/>
            <person name="Clum A."/>
            <person name="Dockter R.B."/>
            <person name="Fauchery L."/>
            <person name="Guy J."/>
            <person name="Iotti M."/>
            <person name="Le Tacon F."/>
            <person name="Lindquist E.A."/>
            <person name="Lipzen A."/>
            <person name="Malagnac F."/>
            <person name="Mello A."/>
            <person name="Molinier V."/>
            <person name="Miyauchi S."/>
            <person name="Poulain J."/>
            <person name="Riccioni C."/>
            <person name="Rubini A."/>
            <person name="Sitrit Y."/>
            <person name="Splivallo R."/>
            <person name="Traeger S."/>
            <person name="Wang M."/>
            <person name="Zifcakova L."/>
            <person name="Wipf D."/>
            <person name="Zambonelli A."/>
            <person name="Paolocci F."/>
            <person name="Nowrousian M."/>
            <person name="Ottonello S."/>
            <person name="Baldrian P."/>
            <person name="Spatafora J.W."/>
            <person name="Henrissat B."/>
            <person name="Nagy L.G."/>
            <person name="Aury J.M."/>
            <person name="Wincker P."/>
            <person name="Grigoriev I.V."/>
            <person name="Bonfante P."/>
            <person name="Martin F.M."/>
        </authorList>
    </citation>
    <scope>NUCLEOTIDE SEQUENCE [LARGE SCALE GENOMIC DNA]</scope>
    <source>
        <strain evidence="2 3">120613-1</strain>
    </source>
</reference>
<dbReference type="Proteomes" id="UP000276215">
    <property type="component" value="Unassembled WGS sequence"/>
</dbReference>
<sequence length="64" mass="6843">MQKPNLLTVTIVAVTAPVPACPIGNPTLPSGQEEKSGLIQSLAVLPSPMCYFNRCMQTSPKYIP</sequence>
<evidence type="ECO:0000313" key="2">
    <source>
        <dbReference type="EMBL" id="RPA93228.1"/>
    </source>
</evidence>
<dbReference type="EMBL" id="ML120457">
    <property type="protein sequence ID" value="RPA93228.1"/>
    <property type="molecule type" value="Genomic_DNA"/>
</dbReference>
<name>A0A3N4J877_9PEZI</name>
<keyword evidence="1" id="KW-0732">Signal</keyword>
<evidence type="ECO:0000256" key="1">
    <source>
        <dbReference type="SAM" id="SignalP"/>
    </source>
</evidence>
<organism evidence="2 3">
    <name type="scientific">Choiromyces venosus 120613-1</name>
    <dbReference type="NCBI Taxonomy" id="1336337"/>
    <lineage>
        <taxon>Eukaryota</taxon>
        <taxon>Fungi</taxon>
        <taxon>Dikarya</taxon>
        <taxon>Ascomycota</taxon>
        <taxon>Pezizomycotina</taxon>
        <taxon>Pezizomycetes</taxon>
        <taxon>Pezizales</taxon>
        <taxon>Tuberaceae</taxon>
        <taxon>Choiromyces</taxon>
    </lineage>
</organism>
<proteinExistence type="predicted"/>
<protein>
    <submittedName>
        <fullName evidence="2">Uncharacterized protein</fullName>
    </submittedName>
</protein>
<evidence type="ECO:0000313" key="3">
    <source>
        <dbReference type="Proteomes" id="UP000276215"/>
    </source>
</evidence>
<feature type="signal peptide" evidence="1">
    <location>
        <begin position="1"/>
        <end position="20"/>
    </location>
</feature>
<gene>
    <name evidence="2" type="ORF">L873DRAFT_79074</name>
</gene>
<feature type="chain" id="PRO_5017947453" evidence="1">
    <location>
        <begin position="21"/>
        <end position="64"/>
    </location>
</feature>